<dbReference type="AlphaFoldDB" id="A0A090LNG6"/>
<dbReference type="OrthoDB" id="5826469at2759"/>
<dbReference type="GeneID" id="36383795"/>
<dbReference type="Proteomes" id="UP000035682">
    <property type="component" value="Unplaced"/>
</dbReference>
<evidence type="ECO:0000313" key="4">
    <source>
        <dbReference type="WormBase" id="SRAE_X000074000"/>
    </source>
</evidence>
<evidence type="ECO:0000313" key="1">
    <source>
        <dbReference type="EMBL" id="CEF71415.1"/>
    </source>
</evidence>
<organism evidence="1">
    <name type="scientific">Strongyloides ratti</name>
    <name type="common">Parasitic roundworm</name>
    <dbReference type="NCBI Taxonomy" id="34506"/>
    <lineage>
        <taxon>Eukaryota</taxon>
        <taxon>Metazoa</taxon>
        <taxon>Ecdysozoa</taxon>
        <taxon>Nematoda</taxon>
        <taxon>Chromadorea</taxon>
        <taxon>Rhabditida</taxon>
        <taxon>Tylenchina</taxon>
        <taxon>Panagrolaimomorpha</taxon>
        <taxon>Strongyloidoidea</taxon>
        <taxon>Strongyloididae</taxon>
        <taxon>Strongyloides</taxon>
    </lineage>
</organism>
<keyword evidence="2" id="KW-1185">Reference proteome</keyword>
<accession>A0A090LNG6</accession>
<gene>
    <name evidence="1 3 4" type="ORF">SRAE_X000074000</name>
</gene>
<reference evidence="2" key="2">
    <citation type="submission" date="2014-09" db="EMBL/GenBank/DDBJ databases">
        <authorList>
            <person name="Martin A.A."/>
        </authorList>
    </citation>
    <scope>NUCLEOTIDE SEQUENCE</scope>
    <source>
        <strain evidence="2">ED321</strain>
    </source>
</reference>
<protein>
    <submittedName>
        <fullName evidence="1 3">Uncharacterized protein</fullName>
    </submittedName>
</protein>
<dbReference type="OMA" id="ERWNHDW"/>
<evidence type="ECO:0000313" key="3">
    <source>
        <dbReference type="WBParaSite" id="SRAE_X000074000.1"/>
    </source>
</evidence>
<dbReference type="EMBL" id="LN609530">
    <property type="protein sequence ID" value="CEF71415.1"/>
    <property type="molecule type" value="Genomic_DNA"/>
</dbReference>
<dbReference type="CTD" id="36383795"/>
<reference evidence="3" key="3">
    <citation type="submission" date="2020-12" db="UniProtKB">
        <authorList>
            <consortium name="WormBaseParasite"/>
        </authorList>
    </citation>
    <scope>IDENTIFICATION</scope>
</reference>
<reference evidence="1" key="1">
    <citation type="submission" date="2014-09" db="EMBL/GenBank/DDBJ databases">
        <authorList>
            <person name="Aslett A.Martin."/>
        </authorList>
    </citation>
    <scope>NUCLEOTIDE SEQUENCE</scope>
    <source>
        <strain evidence="1">ED321 Heterogonic</strain>
    </source>
</reference>
<sequence length="129" mass="15089">MSYRIKDVSTRLIKPTLQDIPIKELYEIISKWNDEWEHDGSVSVFDEGIAQYLLTDMLSHLKFYGALFLDKPSIKCRLVPESEAPLDVLEEEYENHISFVYNGTGSIDEIKIVEKIKFILKKRGFRFTN</sequence>
<proteinExistence type="predicted"/>
<dbReference type="RefSeq" id="XP_024510611.1">
    <property type="nucleotide sequence ID" value="XM_024645121.1"/>
</dbReference>
<name>A0A090LNG6_STRRB</name>
<dbReference type="WBParaSite" id="SRAE_X000074000.1">
    <property type="protein sequence ID" value="SRAE_X000074000.1"/>
    <property type="gene ID" value="WBGene00266301"/>
</dbReference>
<evidence type="ECO:0000313" key="2">
    <source>
        <dbReference type="Proteomes" id="UP000035682"/>
    </source>
</evidence>
<dbReference type="WormBase" id="SRAE_X000074000">
    <property type="protein sequence ID" value="SRP11739"/>
    <property type="gene ID" value="WBGene00266301"/>
</dbReference>